<sequence length="84" mass="9509">MFARDTIATTHSPNGDYSIKLYTENGGAASSINVIGIVDGPLWFRKNIYDDRNMHKADVEWLNDHTISINNHVLDLERGETFSE</sequence>
<keyword evidence="2" id="KW-1185">Reference proteome</keyword>
<evidence type="ECO:0000313" key="1">
    <source>
        <dbReference type="EMBL" id="OHX56195.1"/>
    </source>
</evidence>
<protein>
    <submittedName>
        <fullName evidence="1">Uncharacterized protein</fullName>
    </submittedName>
</protein>
<accession>A0ABX3D2M7</accession>
<name>A0ABX3D2M7_9BACL</name>
<dbReference type="Proteomes" id="UP000242153">
    <property type="component" value="Unassembled WGS sequence"/>
</dbReference>
<proteinExistence type="predicted"/>
<comment type="caution">
    <text evidence="1">The sequence shown here is derived from an EMBL/GenBank/DDBJ whole genome shotgun (WGS) entry which is preliminary data.</text>
</comment>
<gene>
    <name evidence="1" type="ORF">BB776_05235</name>
</gene>
<organism evidence="1 2">
    <name type="scientific">Planococcus salinarum</name>
    <dbReference type="NCBI Taxonomy" id="622695"/>
    <lineage>
        <taxon>Bacteria</taxon>
        <taxon>Bacillati</taxon>
        <taxon>Bacillota</taxon>
        <taxon>Bacilli</taxon>
        <taxon>Bacillales</taxon>
        <taxon>Caryophanaceae</taxon>
        <taxon>Planococcus</taxon>
    </lineage>
</organism>
<dbReference type="EMBL" id="MBQG01000022">
    <property type="protein sequence ID" value="OHX56195.1"/>
    <property type="molecule type" value="Genomic_DNA"/>
</dbReference>
<dbReference type="Pfam" id="PF17428">
    <property type="entry name" value="DUF5412"/>
    <property type="match status" value="1"/>
</dbReference>
<dbReference type="InterPro" id="IPR035406">
    <property type="entry name" value="DUF5412"/>
</dbReference>
<reference evidence="1" key="1">
    <citation type="submission" date="2016-07" db="EMBL/GenBank/DDBJ databases">
        <title>Draft genome Planococcus salivarum.</title>
        <authorList>
            <person name="See-Too W.S."/>
        </authorList>
    </citation>
    <scope>NUCLEOTIDE SEQUENCE [LARGE SCALE GENOMIC DNA]</scope>
    <source>
        <strain evidence="1">DSM 23820</strain>
    </source>
</reference>
<evidence type="ECO:0000313" key="2">
    <source>
        <dbReference type="Proteomes" id="UP000242153"/>
    </source>
</evidence>